<evidence type="ECO:0000256" key="2">
    <source>
        <dbReference type="ARBA" id="ARBA00022723"/>
    </source>
</evidence>
<dbReference type="InterPro" id="IPR054255">
    <property type="entry name" value="DUF6986"/>
</dbReference>
<evidence type="ECO:0000313" key="5">
    <source>
        <dbReference type="Proteomes" id="UP000001549"/>
    </source>
</evidence>
<dbReference type="PANTHER" id="PTHR32308:SF10">
    <property type="entry name" value="CITRATE LYASE SUBUNIT BETA"/>
    <property type="match status" value="1"/>
</dbReference>
<dbReference type="Pfam" id="PF22484">
    <property type="entry name" value="DUF6986"/>
    <property type="match status" value="1"/>
</dbReference>
<dbReference type="InterPro" id="IPR040442">
    <property type="entry name" value="Pyrv_kinase-like_dom_sf"/>
</dbReference>
<dbReference type="HOGENOM" id="CLU_707531_0_0_11"/>
<dbReference type="Proteomes" id="UP000001549">
    <property type="component" value="Chromosome"/>
</dbReference>
<protein>
    <submittedName>
        <fullName evidence="4">HpcH/HpaI aldolase</fullName>
    </submittedName>
</protein>
<reference evidence="4 5" key="1">
    <citation type="submission" date="2011-05" db="EMBL/GenBank/DDBJ databases">
        <title>Complete sequence of chromosome of Frankia symbiont of Datisca glomerata.</title>
        <authorList>
            <consortium name="US DOE Joint Genome Institute"/>
            <person name="Lucas S."/>
            <person name="Han J."/>
            <person name="Lapidus A."/>
            <person name="Cheng J.-F."/>
            <person name="Goodwin L."/>
            <person name="Pitluck S."/>
            <person name="Peters L."/>
            <person name="Mikhailova N."/>
            <person name="Chertkov O."/>
            <person name="Teshima H."/>
            <person name="Han C."/>
            <person name="Tapia R."/>
            <person name="Land M."/>
            <person name="Hauser L."/>
            <person name="Kyrpides N."/>
            <person name="Ivanova N."/>
            <person name="Pagani I."/>
            <person name="Berry A."/>
            <person name="Pawlowski K."/>
            <person name="Persson T."/>
            <person name="Vanden Heuvel B."/>
            <person name="Benson D."/>
            <person name="Woyke T."/>
        </authorList>
    </citation>
    <scope>NUCLEOTIDE SEQUENCE [LARGE SCALE GENOMIC DNA]</scope>
    <source>
        <strain evidence="5">4085684</strain>
    </source>
</reference>
<evidence type="ECO:0000313" key="4">
    <source>
        <dbReference type="EMBL" id="AEH08696.1"/>
    </source>
</evidence>
<dbReference type="KEGG" id="fsy:FsymDg_1203"/>
<comment type="cofactor">
    <cofactor evidence="1">
        <name>Mg(2+)</name>
        <dbReference type="ChEBI" id="CHEBI:18420"/>
    </cofactor>
</comment>
<organism evidence="4 5">
    <name type="scientific">Candidatus Protofrankia datiscae</name>
    <dbReference type="NCBI Taxonomy" id="2716812"/>
    <lineage>
        <taxon>Bacteria</taxon>
        <taxon>Bacillati</taxon>
        <taxon>Actinomycetota</taxon>
        <taxon>Actinomycetes</taxon>
        <taxon>Frankiales</taxon>
        <taxon>Frankiaceae</taxon>
        <taxon>Protofrankia</taxon>
    </lineage>
</organism>
<name>F8B2L0_9ACTN</name>
<dbReference type="SUPFAM" id="SSF51621">
    <property type="entry name" value="Phosphoenolpyruvate/pyruvate domain"/>
    <property type="match status" value="1"/>
</dbReference>
<dbReference type="GO" id="GO:0006107">
    <property type="term" value="P:oxaloacetate metabolic process"/>
    <property type="evidence" value="ECO:0007669"/>
    <property type="project" value="TreeGrafter"/>
</dbReference>
<dbReference type="AlphaFoldDB" id="F8B2L0"/>
<evidence type="ECO:0000256" key="3">
    <source>
        <dbReference type="ARBA" id="ARBA00022842"/>
    </source>
</evidence>
<keyword evidence="2" id="KW-0479">Metal-binding</keyword>
<gene>
    <name evidence="4" type="ordered locus">FsymDg_1203</name>
</gene>
<dbReference type="PANTHER" id="PTHR32308">
    <property type="entry name" value="LYASE BETA SUBUNIT, PUTATIVE (AFU_ORTHOLOGUE AFUA_4G13030)-RELATED"/>
    <property type="match status" value="1"/>
</dbReference>
<dbReference type="RefSeq" id="WP_013872673.1">
    <property type="nucleotide sequence ID" value="NC_015656.1"/>
</dbReference>
<dbReference type="GO" id="GO:0000287">
    <property type="term" value="F:magnesium ion binding"/>
    <property type="evidence" value="ECO:0007669"/>
    <property type="project" value="TreeGrafter"/>
</dbReference>
<dbReference type="eggNOG" id="COG2301">
    <property type="taxonomic scope" value="Bacteria"/>
</dbReference>
<evidence type="ECO:0000256" key="1">
    <source>
        <dbReference type="ARBA" id="ARBA00001946"/>
    </source>
</evidence>
<dbReference type="STRING" id="656024.FsymDg_1203"/>
<accession>F8B2L0</accession>
<proteinExistence type="predicted"/>
<sequence>MPTLPADLTAALTAPLAGLDAELAARFPGDPGTAQPVHTCYVPADQVTVTVAEDWAAAARAAFDAHAGEPSDLAAATGVPAILAGRVHAHVRRVLAGSPVADLRVDLEDGYGVRANAEEDAHAVASAEALRAAAAAGRLPASYGLRPKSLDAAVRDRGLRSLDRFLTALAAGGSAAAPPGLVITLPKVSAPQQVSVFGAVLAELEGRLGLAPVPLEVQVETPAAVLALPAVVAAGRPRLTGLHVGTYDYSAALGISAEHQAGDHPSVELATALMQLAAAGTGIRVADGSCNLLPVGDRAAVHAAWLRHAELIRRAWRRGLYQGWDLHPAQLVSRHATVASCLLTGLPTALARLSRWAGTGTAAATGPVATAGPVADEPATARALAGHLRRALDVGLLDDADLAATDLTRGTIIAAALLPPGTHRPSG</sequence>
<dbReference type="Gene3D" id="3.20.20.60">
    <property type="entry name" value="Phosphoenolpyruvate-binding domains"/>
    <property type="match status" value="1"/>
</dbReference>
<dbReference type="EMBL" id="CP002801">
    <property type="protein sequence ID" value="AEH08696.1"/>
    <property type="molecule type" value="Genomic_DNA"/>
</dbReference>
<dbReference type="GO" id="GO:0003824">
    <property type="term" value="F:catalytic activity"/>
    <property type="evidence" value="ECO:0007669"/>
    <property type="project" value="InterPro"/>
</dbReference>
<keyword evidence="5" id="KW-1185">Reference proteome</keyword>
<dbReference type="InterPro" id="IPR015813">
    <property type="entry name" value="Pyrv/PenolPyrv_kinase-like_dom"/>
</dbReference>
<keyword evidence="3" id="KW-0460">Magnesium</keyword>